<keyword evidence="4" id="KW-1185">Reference proteome</keyword>
<keyword evidence="1" id="KW-0238">DNA-binding</keyword>
<dbReference type="PANTHER" id="PTHR46797:SF1">
    <property type="entry name" value="METHYLPHOSPHONATE SYNTHASE"/>
    <property type="match status" value="1"/>
</dbReference>
<dbReference type="InterPro" id="IPR001387">
    <property type="entry name" value="Cro/C1-type_HTH"/>
</dbReference>
<evidence type="ECO:0000313" key="3">
    <source>
        <dbReference type="EMBL" id="GAA5161274.1"/>
    </source>
</evidence>
<proteinExistence type="predicted"/>
<dbReference type="InterPro" id="IPR010982">
    <property type="entry name" value="Lambda_DNA-bd_dom_sf"/>
</dbReference>
<dbReference type="CDD" id="cd00093">
    <property type="entry name" value="HTH_XRE"/>
    <property type="match status" value="1"/>
</dbReference>
<comment type="caution">
    <text evidence="3">The sequence shown here is derived from an EMBL/GenBank/DDBJ whole genome shotgun (WGS) entry which is preliminary data.</text>
</comment>
<dbReference type="SMART" id="SM00530">
    <property type="entry name" value="HTH_XRE"/>
    <property type="match status" value="1"/>
</dbReference>
<evidence type="ECO:0000313" key="4">
    <source>
        <dbReference type="Proteomes" id="UP001428817"/>
    </source>
</evidence>
<evidence type="ECO:0000256" key="1">
    <source>
        <dbReference type="ARBA" id="ARBA00023125"/>
    </source>
</evidence>
<reference evidence="4" key="1">
    <citation type="journal article" date="2019" name="Int. J. Syst. Evol. Microbiol.">
        <title>The Global Catalogue of Microorganisms (GCM) 10K type strain sequencing project: providing services to taxonomists for standard genome sequencing and annotation.</title>
        <authorList>
            <consortium name="The Broad Institute Genomics Platform"/>
            <consortium name="The Broad Institute Genome Sequencing Center for Infectious Disease"/>
            <person name="Wu L."/>
            <person name="Ma J."/>
        </authorList>
    </citation>
    <scope>NUCLEOTIDE SEQUENCE [LARGE SCALE GENOMIC DNA]</scope>
    <source>
        <strain evidence="4">JCM 18303</strain>
    </source>
</reference>
<dbReference type="Gene3D" id="2.60.120.10">
    <property type="entry name" value="Jelly Rolls"/>
    <property type="match status" value="1"/>
</dbReference>
<dbReference type="InterPro" id="IPR013096">
    <property type="entry name" value="Cupin_2"/>
</dbReference>
<name>A0ABP9QG26_9PSEU</name>
<dbReference type="SUPFAM" id="SSF47413">
    <property type="entry name" value="lambda repressor-like DNA-binding domains"/>
    <property type="match status" value="1"/>
</dbReference>
<evidence type="ECO:0000259" key="2">
    <source>
        <dbReference type="PROSITE" id="PS50943"/>
    </source>
</evidence>
<dbReference type="PROSITE" id="PS50943">
    <property type="entry name" value="HTH_CROC1"/>
    <property type="match status" value="1"/>
</dbReference>
<organism evidence="3 4">
    <name type="scientific">Pseudonocardia eucalypti</name>
    <dbReference type="NCBI Taxonomy" id="648755"/>
    <lineage>
        <taxon>Bacteria</taxon>
        <taxon>Bacillati</taxon>
        <taxon>Actinomycetota</taxon>
        <taxon>Actinomycetes</taxon>
        <taxon>Pseudonocardiales</taxon>
        <taxon>Pseudonocardiaceae</taxon>
        <taxon>Pseudonocardia</taxon>
    </lineage>
</organism>
<accession>A0ABP9QG26</accession>
<dbReference type="Proteomes" id="UP001428817">
    <property type="component" value="Unassembled WGS sequence"/>
</dbReference>
<dbReference type="EMBL" id="BAABJP010000024">
    <property type="protein sequence ID" value="GAA5161274.1"/>
    <property type="molecule type" value="Genomic_DNA"/>
</dbReference>
<dbReference type="Pfam" id="PF01381">
    <property type="entry name" value="HTH_3"/>
    <property type="match status" value="1"/>
</dbReference>
<sequence length="164" mass="17729">MTVTELARAAGVSVGLISQVERGISDPSLETLRRIAMALETPLFGLFAEADGERVAVVRKDARMFVRSPHGGITYQRLSAGTGKIEVLEGQLEPGAASSEEPWSHPSEECVVVLTGRLVAEVDGARHELRAGDSATFDSRSPHRYLNETAKPVRFLLSITPPSY</sequence>
<dbReference type="SUPFAM" id="SSF51182">
    <property type="entry name" value="RmlC-like cupins"/>
    <property type="match status" value="1"/>
</dbReference>
<dbReference type="InterPro" id="IPR011051">
    <property type="entry name" value="RmlC_Cupin_sf"/>
</dbReference>
<feature type="domain" description="HTH cro/C1-type" evidence="2">
    <location>
        <begin position="1"/>
        <end position="46"/>
    </location>
</feature>
<gene>
    <name evidence="3" type="ORF">GCM10023321_45230</name>
</gene>
<dbReference type="CDD" id="cd02209">
    <property type="entry name" value="cupin_XRE_C"/>
    <property type="match status" value="1"/>
</dbReference>
<dbReference type="PANTHER" id="PTHR46797">
    <property type="entry name" value="HTH-TYPE TRANSCRIPTIONAL REGULATOR"/>
    <property type="match status" value="1"/>
</dbReference>
<dbReference type="Pfam" id="PF07883">
    <property type="entry name" value="Cupin_2"/>
    <property type="match status" value="1"/>
</dbReference>
<protein>
    <submittedName>
        <fullName evidence="3">Cupin domain-containing protein</fullName>
    </submittedName>
</protein>
<dbReference type="InterPro" id="IPR014710">
    <property type="entry name" value="RmlC-like_jellyroll"/>
</dbReference>
<dbReference type="Gene3D" id="1.10.260.40">
    <property type="entry name" value="lambda repressor-like DNA-binding domains"/>
    <property type="match status" value="1"/>
</dbReference>
<dbReference type="InterPro" id="IPR050807">
    <property type="entry name" value="TransReg_Diox_bact_type"/>
</dbReference>